<evidence type="ECO:0000313" key="1">
    <source>
        <dbReference type="EMBL" id="GAA4268331.1"/>
    </source>
</evidence>
<organism evidence="1 2">
    <name type="scientific">Hyunsoonleella aestuarii</name>
    <dbReference type="NCBI Taxonomy" id="912802"/>
    <lineage>
        <taxon>Bacteria</taxon>
        <taxon>Pseudomonadati</taxon>
        <taxon>Bacteroidota</taxon>
        <taxon>Flavobacteriia</taxon>
        <taxon>Flavobacteriales</taxon>
        <taxon>Flavobacteriaceae</taxon>
    </lineage>
</organism>
<dbReference type="EMBL" id="BAABAV010000001">
    <property type="protein sequence ID" value="GAA4268331.1"/>
    <property type="molecule type" value="Genomic_DNA"/>
</dbReference>
<dbReference type="RefSeq" id="WP_139001705.1">
    <property type="nucleotide sequence ID" value="NZ_BAABAV010000001.1"/>
</dbReference>
<reference evidence="2" key="1">
    <citation type="journal article" date="2019" name="Int. J. Syst. Evol. Microbiol.">
        <title>The Global Catalogue of Microorganisms (GCM) 10K type strain sequencing project: providing services to taxonomists for standard genome sequencing and annotation.</title>
        <authorList>
            <consortium name="The Broad Institute Genomics Platform"/>
            <consortium name="The Broad Institute Genome Sequencing Center for Infectious Disease"/>
            <person name="Wu L."/>
            <person name="Ma J."/>
        </authorList>
    </citation>
    <scope>NUCLEOTIDE SEQUENCE [LARGE SCALE GENOMIC DNA]</scope>
    <source>
        <strain evidence="2">JCM 17452</strain>
    </source>
</reference>
<keyword evidence="2" id="KW-1185">Reference proteome</keyword>
<proteinExistence type="predicted"/>
<dbReference type="Proteomes" id="UP001500027">
    <property type="component" value="Unassembled WGS sequence"/>
</dbReference>
<name>A0ABP8E8E7_9FLAO</name>
<evidence type="ECO:0000313" key="2">
    <source>
        <dbReference type="Proteomes" id="UP001500027"/>
    </source>
</evidence>
<sequence length="197" mass="22802">MKTVFVTLVSGIFISLLTSTSMYNEVSLLDENYQDNQTLSAYDNTITFEEVFGTLEPNTIIEIEDIDVLELEEEVELSFNTKDYLPKDFNPYKGMRNDNELDAEMDLVFEDVFETLESGTIINIESLKGYELEEEVELNFNTKDYLPQDFNPYKGMGNDKELEAEMDIFFKAVFGDIVEHPILDVQDIEVYEVEEEV</sequence>
<protein>
    <submittedName>
        <fullName evidence="1">Uncharacterized protein</fullName>
    </submittedName>
</protein>
<accession>A0ABP8E8E7</accession>
<gene>
    <name evidence="1" type="ORF">GCM10022257_04320</name>
</gene>
<comment type="caution">
    <text evidence="1">The sequence shown here is derived from an EMBL/GenBank/DDBJ whole genome shotgun (WGS) entry which is preliminary data.</text>
</comment>